<keyword evidence="5 10" id="KW-0819">tRNA processing</keyword>
<sequence>MKEKLIVIVGPTAVGKTALGVKLAQKYGGEIISGDSMQVYKEMDIGTAKVTEEEQEGVPHYLIDIKNPNESFSVAEFQERCVPLITNINRNKKIPLLVGGTGLYVNAIIKQYQFEAMPTDETYRQELEQLATSVGNHELHNMLEKVDPQAAKSIHPNNLRRVIRALEVTKATGIPFSKQQTAEDSESPYDYVMIGLTMDRQKLYERIDDRVDLMMEQGLIKEVKFLYERGIRDCQSVQAIGYKEIYEFLEGSATLEEAVDKLKQNSRRYAKRQLTWFRNKTNTTWFDVSAGMNQQTFNEICLFIEGEFPSLSN</sequence>
<accession>W4QTM9</accession>
<dbReference type="STRING" id="1236973.JCM9157_1766"/>
<evidence type="ECO:0000256" key="1">
    <source>
        <dbReference type="ARBA" id="ARBA00001946"/>
    </source>
</evidence>
<comment type="caution">
    <text evidence="14">The sequence shown here is derived from an EMBL/GenBank/DDBJ whole genome shotgun (WGS) entry which is preliminary data.</text>
</comment>
<evidence type="ECO:0000256" key="9">
    <source>
        <dbReference type="ARBA" id="ARBA00049563"/>
    </source>
</evidence>
<dbReference type="HAMAP" id="MF_00185">
    <property type="entry name" value="IPP_trans"/>
    <property type="match status" value="1"/>
</dbReference>
<evidence type="ECO:0000256" key="6">
    <source>
        <dbReference type="ARBA" id="ARBA00022741"/>
    </source>
</evidence>
<keyword evidence="15" id="KW-1185">Reference proteome</keyword>
<comment type="caution">
    <text evidence="10">Lacks conserved residue(s) required for the propagation of feature annotation.</text>
</comment>
<dbReference type="NCBIfam" id="TIGR00174">
    <property type="entry name" value="miaA"/>
    <property type="match status" value="1"/>
</dbReference>
<comment type="cofactor">
    <cofactor evidence="1 10">
        <name>Mg(2+)</name>
        <dbReference type="ChEBI" id="CHEBI:18420"/>
    </cofactor>
</comment>
<dbReference type="EC" id="2.5.1.75" evidence="10"/>
<keyword evidence="8 10" id="KW-0460">Magnesium</keyword>
<evidence type="ECO:0000256" key="3">
    <source>
        <dbReference type="ARBA" id="ARBA00005842"/>
    </source>
</evidence>
<keyword evidence="4 10" id="KW-0808">Transferase</keyword>
<dbReference type="RefSeq" id="WP_081734108.1">
    <property type="nucleotide sequence ID" value="NZ_BAUV01000010.1"/>
</dbReference>
<evidence type="ECO:0000256" key="10">
    <source>
        <dbReference type="HAMAP-Rule" id="MF_00185"/>
    </source>
</evidence>
<keyword evidence="7 10" id="KW-0067">ATP-binding</keyword>
<comment type="catalytic activity">
    <reaction evidence="9 10 11">
        <text>adenosine(37) in tRNA + dimethylallyl diphosphate = N(6)-dimethylallyladenosine(37) in tRNA + diphosphate</text>
        <dbReference type="Rhea" id="RHEA:26482"/>
        <dbReference type="Rhea" id="RHEA-COMP:10162"/>
        <dbReference type="Rhea" id="RHEA-COMP:10375"/>
        <dbReference type="ChEBI" id="CHEBI:33019"/>
        <dbReference type="ChEBI" id="CHEBI:57623"/>
        <dbReference type="ChEBI" id="CHEBI:74411"/>
        <dbReference type="ChEBI" id="CHEBI:74415"/>
        <dbReference type="EC" id="2.5.1.75"/>
    </reaction>
</comment>
<evidence type="ECO:0000313" key="14">
    <source>
        <dbReference type="EMBL" id="GAE34694.1"/>
    </source>
</evidence>
<dbReference type="eggNOG" id="COG0324">
    <property type="taxonomic scope" value="Bacteria"/>
</dbReference>
<evidence type="ECO:0000256" key="13">
    <source>
        <dbReference type="RuleBase" id="RU003785"/>
    </source>
</evidence>
<evidence type="ECO:0000256" key="11">
    <source>
        <dbReference type="RuleBase" id="RU003783"/>
    </source>
</evidence>
<evidence type="ECO:0000256" key="5">
    <source>
        <dbReference type="ARBA" id="ARBA00022694"/>
    </source>
</evidence>
<dbReference type="PANTHER" id="PTHR11088:SF60">
    <property type="entry name" value="TRNA DIMETHYLALLYLTRANSFERASE"/>
    <property type="match status" value="1"/>
</dbReference>
<dbReference type="GO" id="GO:0052381">
    <property type="term" value="F:tRNA dimethylallyltransferase activity"/>
    <property type="evidence" value="ECO:0007669"/>
    <property type="project" value="UniProtKB-UniRule"/>
</dbReference>
<feature type="region of interest" description="Interaction with substrate tRNA" evidence="10">
    <location>
        <begin position="35"/>
        <end position="38"/>
    </location>
</feature>
<gene>
    <name evidence="10" type="primary">miaA</name>
    <name evidence="14" type="ORF">JCM9157_1766</name>
</gene>
<dbReference type="InterPro" id="IPR039657">
    <property type="entry name" value="Dimethylallyltransferase"/>
</dbReference>
<evidence type="ECO:0000256" key="8">
    <source>
        <dbReference type="ARBA" id="ARBA00022842"/>
    </source>
</evidence>
<dbReference type="EMBL" id="BAUV01000010">
    <property type="protein sequence ID" value="GAE34694.1"/>
    <property type="molecule type" value="Genomic_DNA"/>
</dbReference>
<dbReference type="GO" id="GO:0006400">
    <property type="term" value="P:tRNA modification"/>
    <property type="evidence" value="ECO:0007669"/>
    <property type="project" value="TreeGrafter"/>
</dbReference>
<dbReference type="GO" id="GO:0005524">
    <property type="term" value="F:ATP binding"/>
    <property type="evidence" value="ECO:0007669"/>
    <property type="project" value="UniProtKB-UniRule"/>
</dbReference>
<organism evidence="14 15">
    <name type="scientific">Halalkalibacter akibai (strain ATCC 43226 / DSM 21942 / CIP 109018 / JCM 9157 / 1139)</name>
    <name type="common">Bacillus akibai</name>
    <dbReference type="NCBI Taxonomy" id="1236973"/>
    <lineage>
        <taxon>Bacteria</taxon>
        <taxon>Bacillati</taxon>
        <taxon>Bacillota</taxon>
        <taxon>Bacilli</taxon>
        <taxon>Bacillales</taxon>
        <taxon>Bacillaceae</taxon>
        <taxon>Halalkalibacter</taxon>
    </lineage>
</organism>
<evidence type="ECO:0000256" key="2">
    <source>
        <dbReference type="ARBA" id="ARBA00003213"/>
    </source>
</evidence>
<dbReference type="Gene3D" id="1.10.20.140">
    <property type="match status" value="1"/>
</dbReference>
<dbReference type="SUPFAM" id="SSF52540">
    <property type="entry name" value="P-loop containing nucleoside triphosphate hydrolases"/>
    <property type="match status" value="2"/>
</dbReference>
<dbReference type="Pfam" id="PF01715">
    <property type="entry name" value="IPPT"/>
    <property type="match status" value="1"/>
</dbReference>
<dbReference type="AlphaFoldDB" id="W4QTM9"/>
<dbReference type="PANTHER" id="PTHR11088">
    <property type="entry name" value="TRNA DIMETHYLALLYLTRANSFERASE"/>
    <property type="match status" value="1"/>
</dbReference>
<reference evidence="14 15" key="1">
    <citation type="journal article" date="2014" name="Genome Announc.">
        <title>Draft Genome Sequences of Three Alkaliphilic Bacillus Strains, Bacillus wakoensis JCM 9140T, Bacillus akibai JCM 9157T, and Bacillus hemicellulosilyticus JCM 9152T.</title>
        <authorList>
            <person name="Yuki M."/>
            <person name="Oshima K."/>
            <person name="Suda W."/>
            <person name="Oshida Y."/>
            <person name="Kitamura K."/>
            <person name="Iida T."/>
            <person name="Hattori M."/>
            <person name="Ohkuma M."/>
        </authorList>
    </citation>
    <scope>NUCLEOTIDE SEQUENCE [LARGE SCALE GENOMIC DNA]</scope>
    <source>
        <strain evidence="14 15">JCM 9157</strain>
    </source>
</reference>
<name>W4QTM9_HALA3</name>
<comment type="similarity">
    <text evidence="3 10 13">Belongs to the IPP transferase family.</text>
</comment>
<protein>
    <recommendedName>
        <fullName evidence="10">tRNA dimethylallyltransferase</fullName>
        <ecNumber evidence="10">2.5.1.75</ecNumber>
    </recommendedName>
    <alternativeName>
        <fullName evidence="10">Dimethylallyl diphosphate:tRNA dimethylallyltransferase</fullName>
        <shortName evidence="10">DMAPP:tRNA dimethylallyltransferase</shortName>
        <shortName evidence="10">DMATase</shortName>
    </alternativeName>
    <alternativeName>
        <fullName evidence="10">Isopentenyl-diphosphate:tRNA isopentenyltransferase</fullName>
        <shortName evidence="10">IPP transferase</shortName>
        <shortName evidence="10">IPPT</shortName>
        <shortName evidence="10">IPTase</shortName>
    </alternativeName>
</protein>
<keyword evidence="6 10" id="KW-0547">Nucleotide-binding</keyword>
<dbReference type="InterPro" id="IPR018022">
    <property type="entry name" value="IPT"/>
</dbReference>
<evidence type="ECO:0000256" key="4">
    <source>
        <dbReference type="ARBA" id="ARBA00022679"/>
    </source>
</evidence>
<feature type="site" description="Interaction with substrate tRNA" evidence="10">
    <location>
        <position position="101"/>
    </location>
</feature>
<feature type="site" description="Interaction with substrate tRNA" evidence="10">
    <location>
        <position position="124"/>
    </location>
</feature>
<dbReference type="Proteomes" id="UP000018896">
    <property type="component" value="Unassembled WGS sequence"/>
</dbReference>
<evidence type="ECO:0000313" key="15">
    <source>
        <dbReference type="Proteomes" id="UP000018896"/>
    </source>
</evidence>
<dbReference type="InterPro" id="IPR027417">
    <property type="entry name" value="P-loop_NTPase"/>
</dbReference>
<evidence type="ECO:0000256" key="7">
    <source>
        <dbReference type="ARBA" id="ARBA00022840"/>
    </source>
</evidence>
<feature type="binding site" evidence="10">
    <location>
        <begin position="10"/>
        <end position="17"/>
    </location>
    <ligand>
        <name>ATP</name>
        <dbReference type="ChEBI" id="CHEBI:30616"/>
    </ligand>
</feature>
<comment type="function">
    <text evidence="2 10 12">Catalyzes the transfer of a dimethylallyl group onto the adenine at position 37 in tRNAs that read codons beginning with uridine, leading to the formation of N6-(dimethylallyl)adenosine (i(6)A).</text>
</comment>
<dbReference type="Gene3D" id="3.40.50.300">
    <property type="entry name" value="P-loop containing nucleotide triphosphate hydrolases"/>
    <property type="match status" value="1"/>
</dbReference>
<proteinExistence type="inferred from homology"/>
<feature type="binding site" evidence="10">
    <location>
        <begin position="12"/>
        <end position="17"/>
    </location>
    <ligand>
        <name>substrate</name>
    </ligand>
</feature>
<dbReference type="FunFam" id="1.10.20.140:FF:000001">
    <property type="entry name" value="tRNA dimethylallyltransferase"/>
    <property type="match status" value="1"/>
</dbReference>
<evidence type="ECO:0000256" key="12">
    <source>
        <dbReference type="RuleBase" id="RU003784"/>
    </source>
</evidence>
<comment type="subunit">
    <text evidence="10">Monomer.</text>
</comment>